<name>A0AAN6GJZ0_9BASI</name>
<keyword evidence="3" id="KW-0862">Zinc</keyword>
<gene>
    <name evidence="7" type="ORF">OC846_005723</name>
</gene>
<dbReference type="Gene3D" id="3.90.1590.10">
    <property type="entry name" value="glutathione-dependent formaldehyde- activating enzyme (gfa)"/>
    <property type="match status" value="1"/>
</dbReference>
<dbReference type="EMBL" id="JAPDMZ010000237">
    <property type="protein sequence ID" value="KAK0545294.1"/>
    <property type="molecule type" value="Genomic_DNA"/>
</dbReference>
<feature type="domain" description="CENP-V/GFA" evidence="6">
    <location>
        <begin position="22"/>
        <end position="87"/>
    </location>
</feature>
<keyword evidence="2" id="KW-0479">Metal-binding</keyword>
<dbReference type="AlphaFoldDB" id="A0AAN6GJZ0"/>
<evidence type="ECO:0000256" key="2">
    <source>
        <dbReference type="ARBA" id="ARBA00022723"/>
    </source>
</evidence>
<feature type="region of interest" description="Disordered" evidence="5">
    <location>
        <begin position="81"/>
        <end position="106"/>
    </location>
</feature>
<evidence type="ECO:0000313" key="7">
    <source>
        <dbReference type="EMBL" id="KAK0545294.1"/>
    </source>
</evidence>
<keyword evidence="4" id="KW-0456">Lyase</keyword>
<reference evidence="7" key="1">
    <citation type="journal article" date="2023" name="PhytoFront">
        <title>Draft Genome Resources of Seven Strains of Tilletia horrida, Causal Agent of Kernel Smut of Rice.</title>
        <authorList>
            <person name="Khanal S."/>
            <person name="Antony Babu S."/>
            <person name="Zhou X.G."/>
        </authorList>
    </citation>
    <scope>NUCLEOTIDE SEQUENCE</scope>
    <source>
        <strain evidence="7">TX6</strain>
    </source>
</reference>
<comment type="similarity">
    <text evidence="1">Belongs to the Gfa family.</text>
</comment>
<dbReference type="InterPro" id="IPR006913">
    <property type="entry name" value="CENP-V/GFA"/>
</dbReference>
<proteinExistence type="inferred from homology"/>
<dbReference type="InterPro" id="IPR011057">
    <property type="entry name" value="Mss4-like_sf"/>
</dbReference>
<evidence type="ECO:0000259" key="6">
    <source>
        <dbReference type="Pfam" id="PF04828"/>
    </source>
</evidence>
<evidence type="ECO:0000256" key="3">
    <source>
        <dbReference type="ARBA" id="ARBA00022833"/>
    </source>
</evidence>
<comment type="caution">
    <text evidence="7">The sequence shown here is derived from an EMBL/GenBank/DDBJ whole genome shotgun (WGS) entry which is preliminary data.</text>
</comment>
<accession>A0AAN6GJZ0</accession>
<protein>
    <recommendedName>
        <fullName evidence="6">CENP-V/GFA domain-containing protein</fullName>
    </recommendedName>
</protein>
<evidence type="ECO:0000256" key="1">
    <source>
        <dbReference type="ARBA" id="ARBA00005495"/>
    </source>
</evidence>
<dbReference type="PANTHER" id="PTHR33337:SF40">
    <property type="entry name" value="CENP-V_GFA DOMAIN-CONTAINING PROTEIN-RELATED"/>
    <property type="match status" value="1"/>
</dbReference>
<keyword evidence="8" id="KW-1185">Reference proteome</keyword>
<dbReference type="GO" id="GO:0016846">
    <property type="term" value="F:carbon-sulfur lyase activity"/>
    <property type="evidence" value="ECO:0007669"/>
    <property type="project" value="InterPro"/>
</dbReference>
<dbReference type="SUPFAM" id="SSF51316">
    <property type="entry name" value="Mss4-like"/>
    <property type="match status" value="1"/>
</dbReference>
<dbReference type="Proteomes" id="UP001176517">
    <property type="component" value="Unassembled WGS sequence"/>
</dbReference>
<evidence type="ECO:0000256" key="5">
    <source>
        <dbReference type="SAM" id="MobiDB-lite"/>
    </source>
</evidence>
<dbReference type="Pfam" id="PF04828">
    <property type="entry name" value="GFA"/>
    <property type="match status" value="1"/>
</dbReference>
<dbReference type="GO" id="GO:0046872">
    <property type="term" value="F:metal ion binding"/>
    <property type="evidence" value="ECO:0007669"/>
    <property type="project" value="UniProtKB-KW"/>
</dbReference>
<evidence type="ECO:0000313" key="8">
    <source>
        <dbReference type="Proteomes" id="UP001176517"/>
    </source>
</evidence>
<dbReference type="PANTHER" id="PTHR33337">
    <property type="entry name" value="GFA DOMAIN-CONTAINING PROTEIN"/>
    <property type="match status" value="1"/>
</dbReference>
<evidence type="ECO:0000256" key="4">
    <source>
        <dbReference type="ARBA" id="ARBA00023239"/>
    </source>
</evidence>
<organism evidence="7 8">
    <name type="scientific">Tilletia horrida</name>
    <dbReference type="NCBI Taxonomy" id="155126"/>
    <lineage>
        <taxon>Eukaryota</taxon>
        <taxon>Fungi</taxon>
        <taxon>Dikarya</taxon>
        <taxon>Basidiomycota</taxon>
        <taxon>Ustilaginomycotina</taxon>
        <taxon>Exobasidiomycetes</taxon>
        <taxon>Tilletiales</taxon>
        <taxon>Tilletiaceae</taxon>
        <taxon>Tilletia</taxon>
    </lineage>
</organism>
<sequence length="205" mass="22976">MNAGSSSTPLVHESGEDPIKPLSGSCFCKALQYDLHPINRSDLTLSAYCHCSKCQILNGAPYVWTTHWTDRSVSWREGHELTASAAAAQHQEQGDDLLPNRPASDLPRSMQTFCTIPNRKYKIRCRECGTPMGSWNEAKREWTLWPTSLDRPTAENSTDVGSVLQVATWFAPDHHQFWGPWRAVELKGDGLPRYAGYAANSERID</sequence>